<protein>
    <submittedName>
        <fullName evidence="7">DNA polymerase V subunit UmuC</fullName>
    </submittedName>
</protein>
<evidence type="ECO:0000256" key="4">
    <source>
        <dbReference type="ARBA" id="ARBA00023204"/>
    </source>
</evidence>
<keyword evidence="4" id="KW-0234">DNA repair</keyword>
<dbReference type="Pfam" id="PF13438">
    <property type="entry name" value="DUF4113"/>
    <property type="match status" value="1"/>
</dbReference>
<comment type="similarity">
    <text evidence="1">Belongs to the DNA polymerase type-Y family.</text>
</comment>
<keyword evidence="3" id="KW-0741">SOS mutagenesis</keyword>
<dbReference type="NCBIfam" id="NF002955">
    <property type="entry name" value="PRK03609.1"/>
    <property type="match status" value="1"/>
</dbReference>
<proteinExistence type="inferred from homology"/>
<dbReference type="InterPro" id="IPR050116">
    <property type="entry name" value="DNA_polymerase-Y"/>
</dbReference>
<evidence type="ECO:0000256" key="5">
    <source>
        <dbReference type="ARBA" id="ARBA00023236"/>
    </source>
</evidence>
<dbReference type="Pfam" id="PF00817">
    <property type="entry name" value="IMS"/>
    <property type="match status" value="1"/>
</dbReference>
<evidence type="ECO:0000256" key="3">
    <source>
        <dbReference type="ARBA" id="ARBA00023199"/>
    </source>
</evidence>
<name>A0A2Z5AC58_9PSED</name>
<accession>A0A2Z5AC58</accession>
<dbReference type="PANTHER" id="PTHR11076">
    <property type="entry name" value="DNA REPAIR POLYMERASE UMUC / TRANSFERASE FAMILY MEMBER"/>
    <property type="match status" value="1"/>
</dbReference>
<evidence type="ECO:0000259" key="6">
    <source>
        <dbReference type="PROSITE" id="PS50173"/>
    </source>
</evidence>
<keyword evidence="2" id="KW-0227">DNA damage</keyword>
<dbReference type="Proteomes" id="UP000250579">
    <property type="component" value="Chromosome"/>
</dbReference>
<dbReference type="GO" id="GO:0042276">
    <property type="term" value="P:error-prone translesion synthesis"/>
    <property type="evidence" value="ECO:0007669"/>
    <property type="project" value="TreeGrafter"/>
</dbReference>
<reference evidence="7 8" key="1">
    <citation type="submission" date="2017-06" db="EMBL/GenBank/DDBJ databases">
        <title>Evolution towards high GC content and high-temperature stress adaptation in endophytic Pseudomonas oryzihabitans impacted its plant-growth promoting traits.</title>
        <authorList>
            <person name="Nascimento F.X."/>
        </authorList>
    </citation>
    <scope>NUCLEOTIDE SEQUENCE [LARGE SCALE GENOMIC DNA]</scope>
    <source>
        <strain evidence="7 8">MS8</strain>
    </source>
</reference>
<dbReference type="GO" id="GO:0003887">
    <property type="term" value="F:DNA-directed DNA polymerase activity"/>
    <property type="evidence" value="ECO:0007669"/>
    <property type="project" value="TreeGrafter"/>
</dbReference>
<dbReference type="InterPro" id="IPR025188">
    <property type="entry name" value="DUF4113"/>
</dbReference>
<dbReference type="Gene3D" id="3.40.1170.60">
    <property type="match status" value="1"/>
</dbReference>
<dbReference type="Pfam" id="PF11799">
    <property type="entry name" value="IMS_C"/>
    <property type="match status" value="1"/>
</dbReference>
<dbReference type="Gene3D" id="1.10.150.20">
    <property type="entry name" value="5' to 3' exonuclease, C-terminal subdomain"/>
    <property type="match status" value="1"/>
</dbReference>
<sequence length="422" mass="47551">MPDQVYALIDCNSFYCSCERVFRPDLNGVPVVVLSNNDGCVIARSAEAKKLGISMGAPWFQLREFARQHGVQAFSSNYALYGDVSDRVMRTIGSLVPAYEIYSIDECFADLTGIPEPLLDVGRAIKDKVLQWTRIPVGVGIANTKTLAKLANHAAKRWIDRTGGVVDLRDPKLRDKVLRKLPVDEVWGVGRRLKVKLEAMGIQTAWDLAQYDAWSLRKQFSVVLEKTARELRGVRCLDLEEIEPPKQMICSSRMFGTRQYQLSALAEAVASYTSRAAEKLRAQKSLCQILRVGIQTGMFNPEQPRYANSVTLQLPYPTDDTRVLIQYAQFGLNRIYRDGYAYSKAEILLAEICQRGEVTGDLFTPAQPAIADQLMATLDEVNRKYGRGTLRAARIREAPGWSMRRELLSQGFTTRIDQVWQI</sequence>
<dbReference type="GO" id="GO:0005829">
    <property type="term" value="C:cytosol"/>
    <property type="evidence" value="ECO:0007669"/>
    <property type="project" value="TreeGrafter"/>
</dbReference>
<dbReference type="InterPro" id="IPR017961">
    <property type="entry name" value="DNA_pol_Y-fam_little_finger"/>
</dbReference>
<dbReference type="EMBL" id="CP022198">
    <property type="protein sequence ID" value="AXA67853.1"/>
    <property type="molecule type" value="Genomic_DNA"/>
</dbReference>
<feature type="domain" description="UmuC" evidence="6">
    <location>
        <begin position="6"/>
        <end position="190"/>
    </location>
</feature>
<organism evidence="7 8">
    <name type="scientific">Pseudomonas oryzihabitans</name>
    <dbReference type="NCBI Taxonomy" id="47885"/>
    <lineage>
        <taxon>Bacteria</taxon>
        <taxon>Pseudomonadati</taxon>
        <taxon>Pseudomonadota</taxon>
        <taxon>Gammaproteobacteria</taxon>
        <taxon>Pseudomonadales</taxon>
        <taxon>Pseudomonadaceae</taxon>
        <taxon>Pseudomonas</taxon>
    </lineage>
</organism>
<gene>
    <name evidence="7" type="ORF">CE139_19300</name>
</gene>
<dbReference type="PROSITE" id="PS50173">
    <property type="entry name" value="UMUC"/>
    <property type="match status" value="1"/>
</dbReference>
<dbReference type="AlphaFoldDB" id="A0A2Z5AC58"/>
<keyword evidence="5" id="KW-0742">SOS response</keyword>
<dbReference type="SUPFAM" id="SSF56672">
    <property type="entry name" value="DNA/RNA polymerases"/>
    <property type="match status" value="1"/>
</dbReference>
<dbReference type="InterPro" id="IPR043502">
    <property type="entry name" value="DNA/RNA_pol_sf"/>
</dbReference>
<dbReference type="CDD" id="cd01700">
    <property type="entry name" value="PolY_Pol_V_umuC"/>
    <property type="match status" value="1"/>
</dbReference>
<dbReference type="GO" id="GO:0006281">
    <property type="term" value="P:DNA repair"/>
    <property type="evidence" value="ECO:0007669"/>
    <property type="project" value="UniProtKB-KW"/>
</dbReference>
<evidence type="ECO:0000256" key="2">
    <source>
        <dbReference type="ARBA" id="ARBA00022763"/>
    </source>
</evidence>
<dbReference type="GO" id="GO:0009432">
    <property type="term" value="P:SOS response"/>
    <property type="evidence" value="ECO:0007669"/>
    <property type="project" value="UniProtKB-KW"/>
</dbReference>
<dbReference type="InterPro" id="IPR001126">
    <property type="entry name" value="UmuC"/>
</dbReference>
<dbReference type="InterPro" id="IPR043128">
    <property type="entry name" value="Rev_trsase/Diguanyl_cyclase"/>
</dbReference>
<dbReference type="GO" id="GO:0003684">
    <property type="term" value="F:damaged DNA binding"/>
    <property type="evidence" value="ECO:0007669"/>
    <property type="project" value="InterPro"/>
</dbReference>
<evidence type="ECO:0000313" key="8">
    <source>
        <dbReference type="Proteomes" id="UP000250579"/>
    </source>
</evidence>
<dbReference type="PANTHER" id="PTHR11076:SF34">
    <property type="entry name" value="PROTEIN UMUC"/>
    <property type="match status" value="1"/>
</dbReference>
<evidence type="ECO:0000256" key="1">
    <source>
        <dbReference type="ARBA" id="ARBA00010945"/>
    </source>
</evidence>
<evidence type="ECO:0000313" key="7">
    <source>
        <dbReference type="EMBL" id="AXA67853.1"/>
    </source>
</evidence>
<dbReference type="Gene3D" id="3.30.70.270">
    <property type="match status" value="1"/>
</dbReference>
<dbReference type="RefSeq" id="WP_208691925.1">
    <property type="nucleotide sequence ID" value="NZ_CP022198.1"/>
</dbReference>